<reference evidence="2 3" key="1">
    <citation type="submission" date="2018-05" db="EMBL/GenBank/DDBJ databases">
        <title>Leucothrix arctica sp. nov., isolated from Arctic seawater.</title>
        <authorList>
            <person name="Choi A."/>
            <person name="Baek K."/>
        </authorList>
    </citation>
    <scope>NUCLEOTIDE SEQUENCE [LARGE SCALE GENOMIC DNA]</scope>
    <source>
        <strain evidence="2 3">JCM 18388</strain>
    </source>
</reference>
<accession>A0A317CR07</accession>
<gene>
    <name evidence="2" type="ORF">DKW60_00430</name>
</gene>
<comment type="caution">
    <text evidence="2">The sequence shown here is derived from an EMBL/GenBank/DDBJ whole genome shotgun (WGS) entry which is preliminary data.</text>
</comment>
<feature type="domain" description="CHAT" evidence="1">
    <location>
        <begin position="473"/>
        <end position="674"/>
    </location>
</feature>
<dbReference type="OrthoDB" id="5625954at2"/>
<dbReference type="Pfam" id="PF12770">
    <property type="entry name" value="CHAT"/>
    <property type="match status" value="1"/>
</dbReference>
<keyword evidence="3" id="KW-1185">Reference proteome</keyword>
<dbReference type="RefSeq" id="WP_109835691.1">
    <property type="nucleotide sequence ID" value="NZ_QGKM01000001.1"/>
</dbReference>
<dbReference type="Gene3D" id="3.40.50.1460">
    <property type="match status" value="1"/>
</dbReference>
<proteinExistence type="predicted"/>
<dbReference type="AlphaFoldDB" id="A0A317CR07"/>
<name>A0A317CR07_9GAMM</name>
<evidence type="ECO:0000259" key="1">
    <source>
        <dbReference type="Pfam" id="PF12770"/>
    </source>
</evidence>
<sequence>MPQLNENILSFDSKQTVNELLTALRTITPEYVVLRRSYPEQEVVEFYVFPTPFLRNSILSEIGFLKRRASLVSVMPQLISDHQAPQLNSDHRLHLWNDVYEEGPWQCALYPVATSYEYAIGVWEPDANDQYYSLPEPAVEYSDIDSDVQLSGPEQTVDELFELDHVNAPRPTAESVDVSPLEERFPQESLTESELEIAADEVDSLLQNHTLFPNIEASNLHPFVEESVHITVSLQAEQVSEITGSVNLPDVGDEDYVYGLKVHLLCGEESYWDTLQYAQGKGMLKNAEFQLTMPDMPLDLAGNYPDRHKLPLRVNFYFKSRWCGEGERYLDLRLDEHVEPLSRIPPPPQSEWRKLIKLEPISEAPDLLVRIAHRPGTTAYHWTCLSPHLEFDTADNSVMTLTSSAQQFVNDLFEPFATVELDELKRATLKGVCEEIYDSTPECFKQAYWLLSEAANTAPFEFKSILFISDESYVPWELMRITDPELEEEAGILSTSHSVGRWLAGSSNHLSQQITVNRFAVSGSDYIDQKHIPNLPHVDTELAHLSQRYQAEDIPLTSHDVLSFLQNGSAQAMHFACHGMMSVKTPYKSQLLMEDHPQSITPPAVSSYEVETGLGAEHPLIFLNACQAGATADQLSLVSGFPAAFLKAGASAVICPLWTVDDEQASIISKLFYGAAFEQPGITLGEIMQKIHQRWESEQHLTYLAYVLYGDPQTRVTFVPEIQTETPDSLAVDIEFE</sequence>
<evidence type="ECO:0000313" key="2">
    <source>
        <dbReference type="EMBL" id="PWR00710.1"/>
    </source>
</evidence>
<evidence type="ECO:0000313" key="3">
    <source>
        <dbReference type="Proteomes" id="UP000245539"/>
    </source>
</evidence>
<organism evidence="2 3">
    <name type="scientific">Leucothrix pacifica</name>
    <dbReference type="NCBI Taxonomy" id="1247513"/>
    <lineage>
        <taxon>Bacteria</taxon>
        <taxon>Pseudomonadati</taxon>
        <taxon>Pseudomonadota</taxon>
        <taxon>Gammaproteobacteria</taxon>
        <taxon>Thiotrichales</taxon>
        <taxon>Thiotrichaceae</taxon>
        <taxon>Leucothrix</taxon>
    </lineage>
</organism>
<dbReference type="InterPro" id="IPR024983">
    <property type="entry name" value="CHAT_dom"/>
</dbReference>
<dbReference type="Proteomes" id="UP000245539">
    <property type="component" value="Unassembled WGS sequence"/>
</dbReference>
<dbReference type="EMBL" id="QGKM01000001">
    <property type="protein sequence ID" value="PWR00710.1"/>
    <property type="molecule type" value="Genomic_DNA"/>
</dbReference>
<protein>
    <recommendedName>
        <fullName evidence="1">CHAT domain-containing protein</fullName>
    </recommendedName>
</protein>